<evidence type="ECO:0000313" key="1">
    <source>
        <dbReference type="EMBL" id="JAG99854.1"/>
    </source>
</evidence>
<sequence length="51" mass="5962">MCSHEGIGLIRAELYIYYKSTWTTIVYPFLQQHKTIKPACPPDSNLLFLIF</sequence>
<reference evidence="1" key="1">
    <citation type="submission" date="2014-11" db="EMBL/GenBank/DDBJ databases">
        <authorList>
            <person name="Amaro Gonzalez C."/>
        </authorList>
    </citation>
    <scope>NUCLEOTIDE SEQUENCE</scope>
</reference>
<accession>A0A0E9P751</accession>
<organism evidence="1">
    <name type="scientific">Anguilla anguilla</name>
    <name type="common">European freshwater eel</name>
    <name type="synonym">Muraena anguilla</name>
    <dbReference type="NCBI Taxonomy" id="7936"/>
    <lineage>
        <taxon>Eukaryota</taxon>
        <taxon>Metazoa</taxon>
        <taxon>Chordata</taxon>
        <taxon>Craniata</taxon>
        <taxon>Vertebrata</taxon>
        <taxon>Euteleostomi</taxon>
        <taxon>Actinopterygii</taxon>
        <taxon>Neopterygii</taxon>
        <taxon>Teleostei</taxon>
        <taxon>Anguilliformes</taxon>
        <taxon>Anguillidae</taxon>
        <taxon>Anguilla</taxon>
    </lineage>
</organism>
<dbReference type="AlphaFoldDB" id="A0A0E9P751"/>
<reference evidence="1" key="2">
    <citation type="journal article" date="2015" name="Fish Shellfish Immunol.">
        <title>Early steps in the European eel (Anguilla anguilla)-Vibrio vulnificus interaction in the gills: Role of the RtxA13 toxin.</title>
        <authorList>
            <person name="Callol A."/>
            <person name="Pajuelo D."/>
            <person name="Ebbesson L."/>
            <person name="Teles M."/>
            <person name="MacKenzie S."/>
            <person name="Amaro C."/>
        </authorList>
    </citation>
    <scope>NUCLEOTIDE SEQUENCE</scope>
</reference>
<proteinExistence type="predicted"/>
<dbReference type="EMBL" id="GBXM01108722">
    <property type="protein sequence ID" value="JAG99854.1"/>
    <property type="molecule type" value="Transcribed_RNA"/>
</dbReference>
<protein>
    <submittedName>
        <fullName evidence="1">Uncharacterized protein</fullName>
    </submittedName>
</protein>
<name>A0A0E9P751_ANGAN</name>